<sequence length="252" mass="28470">MNRRSPKFIPWGWVLRKPLCAMIFLLNQSDIPDTGYRVDTQSYCVLPAGDLWRDKMVRVRLTLILLLLALCGCTSMSYSDTNKGVFTGRMFVEWVEGVGFIFRPDEESPLTFTPDDGNGKPIRPGVMYTDGGSIPRFLWGLHGFSPWEYAKAYIIHDWLFEAQHCGYKPDNSYSFSDSHRLMGQTLKTLMETVPKLKSELVFDAVTDAVSTPIARYLWVRGGCNSPLQRKEGGVAILGFESVPKGRVVLTIE</sequence>
<dbReference type="AlphaFoldDB" id="Q47HY1"/>
<dbReference type="KEGG" id="dar:Daro_0794"/>
<dbReference type="Pfam" id="PF07087">
    <property type="entry name" value="DUF1353"/>
    <property type="match status" value="1"/>
</dbReference>
<evidence type="ECO:0000313" key="1">
    <source>
        <dbReference type="EMBL" id="AAZ45550.1"/>
    </source>
</evidence>
<accession>Q47HY1</accession>
<reference evidence="1" key="1">
    <citation type="submission" date="2005-08" db="EMBL/GenBank/DDBJ databases">
        <title>Complete sequence of Dechloromonas aromatica RCB.</title>
        <authorList>
            <person name="Salinero K.K."/>
            <person name="Copeland A."/>
            <person name="Lucas S."/>
            <person name="Lapidus A."/>
            <person name="Barry K."/>
            <person name="Detter J.C."/>
            <person name="Glavina T."/>
            <person name="Hammon N."/>
            <person name="Israni S."/>
            <person name="Pitluck S."/>
            <person name="Di Bartolo G."/>
            <person name="Trong S."/>
            <person name="Schmutz J."/>
            <person name="Larimer F."/>
            <person name="Land M."/>
            <person name="Ivanova N."/>
            <person name="Richardson P."/>
        </authorList>
    </citation>
    <scope>NUCLEOTIDE SEQUENCE</scope>
    <source>
        <strain evidence="1">RCB</strain>
    </source>
</reference>
<proteinExistence type="predicted"/>
<dbReference type="HOGENOM" id="CLU_096379_0_0_4"/>
<protein>
    <recommendedName>
        <fullName evidence="2">DUF1353 domain-containing protein</fullName>
    </recommendedName>
</protein>
<dbReference type="eggNOG" id="ENOG503290C">
    <property type="taxonomic scope" value="Bacteria"/>
</dbReference>
<name>Q47HY1_DECAR</name>
<dbReference type="STRING" id="159087.Daro_0794"/>
<organism evidence="1">
    <name type="scientific">Dechloromonas aromatica (strain RCB)</name>
    <dbReference type="NCBI Taxonomy" id="159087"/>
    <lineage>
        <taxon>Bacteria</taxon>
        <taxon>Pseudomonadati</taxon>
        <taxon>Pseudomonadota</taxon>
        <taxon>Betaproteobacteria</taxon>
        <taxon>Rhodocyclales</taxon>
        <taxon>Azonexaceae</taxon>
        <taxon>Dechloromonas</taxon>
    </lineage>
</organism>
<gene>
    <name evidence="1" type="ordered locus">Daro_0794</name>
</gene>
<dbReference type="EMBL" id="CP000089">
    <property type="protein sequence ID" value="AAZ45550.1"/>
    <property type="molecule type" value="Genomic_DNA"/>
</dbReference>
<dbReference type="InterPro" id="IPR010767">
    <property type="entry name" value="Phage_CGC-2007_Cje0229"/>
</dbReference>
<evidence type="ECO:0008006" key="2">
    <source>
        <dbReference type="Google" id="ProtNLM"/>
    </source>
</evidence>